<evidence type="ECO:0000313" key="4">
    <source>
        <dbReference type="EMBL" id="KAK2180119.1"/>
    </source>
</evidence>
<evidence type="ECO:0000259" key="3">
    <source>
        <dbReference type="PROSITE" id="PS50268"/>
    </source>
</evidence>
<dbReference type="EMBL" id="JAODUO010000457">
    <property type="protein sequence ID" value="KAK2180119.1"/>
    <property type="molecule type" value="Genomic_DNA"/>
</dbReference>
<dbReference type="GO" id="GO:0007156">
    <property type="term" value="P:homophilic cell adhesion via plasma membrane adhesion molecules"/>
    <property type="evidence" value="ECO:0007669"/>
    <property type="project" value="InterPro"/>
</dbReference>
<dbReference type="PANTHER" id="PTHR47018">
    <property type="entry name" value="CXC DOMAIN-CONTAINING PROTEIN-RELATED"/>
    <property type="match status" value="1"/>
</dbReference>
<name>A0AAD9KZB0_RIDPI</name>
<evidence type="ECO:0000256" key="2">
    <source>
        <dbReference type="SAM" id="Phobius"/>
    </source>
</evidence>
<feature type="transmembrane region" description="Helical" evidence="2">
    <location>
        <begin position="292"/>
        <end position="313"/>
    </location>
</feature>
<dbReference type="InterPro" id="IPR015919">
    <property type="entry name" value="Cadherin-like_sf"/>
</dbReference>
<gene>
    <name evidence="4" type="ORF">NP493_458g01053</name>
</gene>
<dbReference type="GO" id="GO:0016020">
    <property type="term" value="C:membrane"/>
    <property type="evidence" value="ECO:0007669"/>
    <property type="project" value="InterPro"/>
</dbReference>
<organism evidence="4 5">
    <name type="scientific">Ridgeia piscesae</name>
    <name type="common">Tubeworm</name>
    <dbReference type="NCBI Taxonomy" id="27915"/>
    <lineage>
        <taxon>Eukaryota</taxon>
        <taxon>Metazoa</taxon>
        <taxon>Spiralia</taxon>
        <taxon>Lophotrochozoa</taxon>
        <taxon>Annelida</taxon>
        <taxon>Polychaeta</taxon>
        <taxon>Sedentaria</taxon>
        <taxon>Canalipalpata</taxon>
        <taxon>Sabellida</taxon>
        <taxon>Siboglinidae</taxon>
        <taxon>Ridgeia</taxon>
    </lineage>
</organism>
<feature type="domain" description="Cadherin" evidence="3">
    <location>
        <begin position="81"/>
        <end position="200"/>
    </location>
</feature>
<reference evidence="4" key="1">
    <citation type="journal article" date="2023" name="Mol. Biol. Evol.">
        <title>Third-Generation Sequencing Reveals the Adaptive Role of the Epigenome in Three Deep-Sea Polychaetes.</title>
        <authorList>
            <person name="Perez M."/>
            <person name="Aroh O."/>
            <person name="Sun Y."/>
            <person name="Lan Y."/>
            <person name="Juniper S.K."/>
            <person name="Young C.R."/>
            <person name="Angers B."/>
            <person name="Qian P.Y."/>
        </authorList>
    </citation>
    <scope>NUCLEOTIDE SEQUENCE</scope>
    <source>
        <strain evidence="4">R07B-5</strain>
    </source>
</reference>
<dbReference type="Gene3D" id="2.60.40.60">
    <property type="entry name" value="Cadherins"/>
    <property type="match status" value="2"/>
</dbReference>
<keyword evidence="1" id="KW-0106">Calcium</keyword>
<keyword evidence="2" id="KW-0812">Transmembrane</keyword>
<dbReference type="InterPro" id="IPR002126">
    <property type="entry name" value="Cadherin-like_dom"/>
</dbReference>
<comment type="caution">
    <text evidence="4">The sequence shown here is derived from an EMBL/GenBank/DDBJ whole genome shotgun (WGS) entry which is preliminary data.</text>
</comment>
<keyword evidence="5" id="KW-1185">Reference proteome</keyword>
<dbReference type="CDD" id="cd11304">
    <property type="entry name" value="Cadherin_repeat"/>
    <property type="match status" value="2"/>
</dbReference>
<protein>
    <recommendedName>
        <fullName evidence="3">Cadherin domain-containing protein</fullName>
    </recommendedName>
</protein>
<dbReference type="SUPFAM" id="SSF49313">
    <property type="entry name" value="Cadherin-like"/>
    <property type="match status" value="1"/>
</dbReference>
<dbReference type="PRINTS" id="PR00205">
    <property type="entry name" value="CADHERIN"/>
</dbReference>
<keyword evidence="2" id="KW-1133">Transmembrane helix</keyword>
<accession>A0AAD9KZB0</accession>
<sequence>MTSGEVWMEIPLDREAKERYILKVEARNGTTSKSRRRRDVDPDNVITVVIIVDDKDDNKPEFAATGSSGSPDVTAGVLALAPYGSKIVRLYAVDQDQSKNAANKYSLSNIVFHKSNSESQSVPQAFTIEESTGIVRTKEPSYLEFVYGYFTMDVSVTGPDGRDPSQVTLYLYVVRSNQRLRFIFNDRPEVVRKPENGPTFASQMGSQVTGWKIYTDTPHYHVEKDAEVNFDKTDLCFHVVKGNEVVNPDEALRTIRRIESDTEVTELYHKYSVEGVGLCEVKVTTRWWSGYWYLWWILIAFALFILLVSLILICCICCPCCYCYTRYHCGTGVTRSLRSYCCHLYCENEDTPEVLRCPASSKRDAEGVGYKTIADNIKGFDKAHEQNNASVTGDGGAVGLSENPAALRCWMVSGPEMARLIGEFEVSTKKRKITDFRHHEQTKHAQMTFGRDITSLTDVIEDMGNPFAENSKDLLVLDSRDLADPAVIDTLRQIKSLG</sequence>
<keyword evidence="2" id="KW-0472">Membrane</keyword>
<evidence type="ECO:0000313" key="5">
    <source>
        <dbReference type="Proteomes" id="UP001209878"/>
    </source>
</evidence>
<dbReference type="PROSITE" id="PS50268">
    <property type="entry name" value="CADHERIN_2"/>
    <property type="match status" value="2"/>
</dbReference>
<dbReference type="Proteomes" id="UP001209878">
    <property type="component" value="Unassembled WGS sequence"/>
</dbReference>
<dbReference type="AlphaFoldDB" id="A0AAD9KZB0"/>
<proteinExistence type="predicted"/>
<evidence type="ECO:0000256" key="1">
    <source>
        <dbReference type="PROSITE-ProRule" id="PRU00043"/>
    </source>
</evidence>
<feature type="domain" description="Cadherin" evidence="3">
    <location>
        <begin position="2"/>
        <end position="62"/>
    </location>
</feature>
<dbReference type="GO" id="GO:0005509">
    <property type="term" value="F:calcium ion binding"/>
    <property type="evidence" value="ECO:0007669"/>
    <property type="project" value="UniProtKB-UniRule"/>
</dbReference>